<sequence>MNGSRLASNAVDCTILSYLIDAPLYAPSFVI</sequence>
<evidence type="ECO:0000313" key="2">
    <source>
        <dbReference type="Proteomes" id="UP000572540"/>
    </source>
</evidence>
<evidence type="ECO:0000313" key="1">
    <source>
        <dbReference type="EMBL" id="NYH15140.1"/>
    </source>
</evidence>
<comment type="caution">
    <text evidence="1">The sequence shown here is derived from an EMBL/GenBank/DDBJ whole genome shotgun (WGS) entry which is preliminary data.</text>
</comment>
<name>A0A7Z0B032_9BURK</name>
<dbReference type="AlphaFoldDB" id="A0A7Z0B032"/>
<protein>
    <submittedName>
        <fullName evidence="1">Uncharacterized protein</fullName>
    </submittedName>
</protein>
<proteinExistence type="predicted"/>
<reference evidence="1 2" key="1">
    <citation type="submission" date="2020-07" db="EMBL/GenBank/DDBJ databases">
        <title>Exploring microbial biodiversity for novel pathways involved in the catabolism of aromatic compounds derived from lignin.</title>
        <authorList>
            <person name="Elkins J."/>
        </authorList>
    </citation>
    <scope>NUCLEOTIDE SEQUENCE [LARGE SCALE GENOMIC DNA]</scope>
    <source>
        <strain evidence="1 2">H2C3B</strain>
    </source>
</reference>
<accession>A0A7Z0B032</accession>
<dbReference type="EMBL" id="JACCAU010000001">
    <property type="protein sequence ID" value="NYH15140.1"/>
    <property type="molecule type" value="Genomic_DNA"/>
</dbReference>
<dbReference type="Proteomes" id="UP000572540">
    <property type="component" value="Unassembled WGS sequence"/>
</dbReference>
<organism evidence="1 2">
    <name type="scientific">Paraburkholderia bryophila</name>
    <dbReference type="NCBI Taxonomy" id="420952"/>
    <lineage>
        <taxon>Bacteria</taxon>
        <taxon>Pseudomonadati</taxon>
        <taxon>Pseudomonadota</taxon>
        <taxon>Betaproteobacteria</taxon>
        <taxon>Burkholderiales</taxon>
        <taxon>Burkholderiaceae</taxon>
        <taxon>Paraburkholderia</taxon>
    </lineage>
</organism>
<gene>
    <name evidence="1" type="ORF">GGD41_002368</name>
</gene>